<evidence type="ECO:0000313" key="3">
    <source>
        <dbReference type="Proteomes" id="UP000664534"/>
    </source>
</evidence>
<evidence type="ECO:0000256" key="1">
    <source>
        <dbReference type="SAM" id="Phobius"/>
    </source>
</evidence>
<protein>
    <submittedName>
        <fullName evidence="2">Uncharacterized protein</fullName>
    </submittedName>
</protein>
<dbReference type="OrthoDB" id="5412502at2759"/>
<proteinExistence type="predicted"/>
<gene>
    <name evidence="2" type="ORF">IMSHALPRED_004329</name>
</gene>
<feature type="transmembrane region" description="Helical" evidence="1">
    <location>
        <begin position="156"/>
        <end position="179"/>
    </location>
</feature>
<evidence type="ECO:0000313" key="2">
    <source>
        <dbReference type="EMBL" id="CAF9918518.1"/>
    </source>
</evidence>
<feature type="transmembrane region" description="Helical" evidence="1">
    <location>
        <begin position="131"/>
        <end position="150"/>
    </location>
</feature>
<dbReference type="Proteomes" id="UP000664534">
    <property type="component" value="Unassembled WGS sequence"/>
</dbReference>
<dbReference type="EMBL" id="CAJPDT010000020">
    <property type="protein sequence ID" value="CAF9918518.1"/>
    <property type="molecule type" value="Genomic_DNA"/>
</dbReference>
<name>A0A8H3IH50_9LECA</name>
<keyword evidence="1" id="KW-0472">Membrane</keyword>
<reference evidence="2" key="1">
    <citation type="submission" date="2021-03" db="EMBL/GenBank/DDBJ databases">
        <authorList>
            <person name="Tagirdzhanova G."/>
        </authorList>
    </citation>
    <scope>NUCLEOTIDE SEQUENCE</scope>
</reference>
<comment type="caution">
    <text evidence="2">The sequence shown here is derived from an EMBL/GenBank/DDBJ whole genome shotgun (WGS) entry which is preliminary data.</text>
</comment>
<organism evidence="2 3">
    <name type="scientific">Imshaugia aleurites</name>
    <dbReference type="NCBI Taxonomy" id="172621"/>
    <lineage>
        <taxon>Eukaryota</taxon>
        <taxon>Fungi</taxon>
        <taxon>Dikarya</taxon>
        <taxon>Ascomycota</taxon>
        <taxon>Pezizomycotina</taxon>
        <taxon>Lecanoromycetes</taxon>
        <taxon>OSLEUM clade</taxon>
        <taxon>Lecanoromycetidae</taxon>
        <taxon>Lecanorales</taxon>
        <taxon>Lecanorineae</taxon>
        <taxon>Parmeliaceae</taxon>
        <taxon>Imshaugia</taxon>
    </lineage>
</organism>
<keyword evidence="1" id="KW-0812">Transmembrane</keyword>
<keyword evidence="1" id="KW-1133">Transmembrane helix</keyword>
<sequence length="393" mass="43011">MLNWLDNGGGNSQNASSGFHSLQLDIVGFLAILGEASVKANAQVSTLSKFSLLPRLLPAPQALIRTSRPESLKPDTGKVIGARSGGIRDFVNHIAHLVHSIDSLPAYAVRCERISKPNPASTVSAATWGPLALLSLLGTAMSIALLGLSIARNDGFALLATILLSLLSTLIGFGSRWNLTLMKRKQNRRVPRDNIIIKYPHGAFLVVKCDENIARELYWHPEECEYTFGDTTYRIISLIGTITLMSGVICLGNATLPLQIAFAAAYMILNAAYWVVAALPPQWHWDLTCYKVTREHYDGGEDHENFTQALWKAIAITKSVEWVKIGQIAPVSEAWKAWVDMAGDVVEKDKERLEAEGFGGDGSDEEKGGKLPFWDAEQALTDFLNPDEAGRNV</sequence>
<dbReference type="AlphaFoldDB" id="A0A8H3IH50"/>
<accession>A0A8H3IH50</accession>
<feature type="transmembrane region" description="Helical" evidence="1">
    <location>
        <begin position="235"/>
        <end position="254"/>
    </location>
</feature>
<keyword evidence="3" id="KW-1185">Reference proteome</keyword>